<comment type="caution">
    <text evidence="3">The sequence shown here is derived from an EMBL/GenBank/DDBJ whole genome shotgun (WGS) entry which is preliminary data.</text>
</comment>
<protein>
    <recommendedName>
        <fullName evidence="2">YCII-related domain-containing protein</fullName>
    </recommendedName>
</protein>
<dbReference type="Pfam" id="PF03795">
    <property type="entry name" value="YCII"/>
    <property type="match status" value="1"/>
</dbReference>
<accession>A0ABP8WX97</accession>
<dbReference type="EMBL" id="BAABLN010000014">
    <property type="protein sequence ID" value="GAA4697095.1"/>
    <property type="molecule type" value="Genomic_DNA"/>
</dbReference>
<dbReference type="Proteomes" id="UP001501446">
    <property type="component" value="Unassembled WGS sequence"/>
</dbReference>
<evidence type="ECO:0000313" key="4">
    <source>
        <dbReference type="Proteomes" id="UP001501446"/>
    </source>
</evidence>
<dbReference type="PANTHER" id="PTHR37828">
    <property type="entry name" value="GSR2449 PROTEIN"/>
    <property type="match status" value="1"/>
</dbReference>
<dbReference type="InterPro" id="IPR011008">
    <property type="entry name" value="Dimeric_a/b-barrel"/>
</dbReference>
<gene>
    <name evidence="3" type="ORF">GCM10025781_13860</name>
</gene>
<dbReference type="RefSeq" id="WP_303382114.1">
    <property type="nucleotide sequence ID" value="NZ_BAABLN010000014.1"/>
</dbReference>
<dbReference type="Gene3D" id="3.30.70.1060">
    <property type="entry name" value="Dimeric alpha+beta barrel"/>
    <property type="match status" value="1"/>
</dbReference>
<name>A0ABP8WX97_9MICC</name>
<feature type="domain" description="YCII-related" evidence="2">
    <location>
        <begin position="6"/>
        <end position="87"/>
    </location>
</feature>
<evidence type="ECO:0000256" key="1">
    <source>
        <dbReference type="ARBA" id="ARBA00007689"/>
    </source>
</evidence>
<sequence>MSIFAVTYSYGGPTETLNEHRPAHRAYLGELAQQGKIMGSGPFTDQGAAGALLVFSAESAEEVRAILAEDPLVIQGVVTDHSVREWSINTGTWS</sequence>
<dbReference type="SUPFAM" id="SSF54909">
    <property type="entry name" value="Dimeric alpha+beta barrel"/>
    <property type="match status" value="1"/>
</dbReference>
<proteinExistence type="inferred from homology"/>
<dbReference type="InterPro" id="IPR005545">
    <property type="entry name" value="YCII"/>
</dbReference>
<comment type="similarity">
    <text evidence="1">Belongs to the YciI family.</text>
</comment>
<evidence type="ECO:0000313" key="3">
    <source>
        <dbReference type="EMBL" id="GAA4697095.1"/>
    </source>
</evidence>
<reference evidence="4" key="1">
    <citation type="journal article" date="2019" name="Int. J. Syst. Evol. Microbiol.">
        <title>The Global Catalogue of Microorganisms (GCM) 10K type strain sequencing project: providing services to taxonomists for standard genome sequencing and annotation.</title>
        <authorList>
            <consortium name="The Broad Institute Genomics Platform"/>
            <consortium name="The Broad Institute Genome Sequencing Center for Infectious Disease"/>
            <person name="Wu L."/>
            <person name="Ma J."/>
        </authorList>
    </citation>
    <scope>NUCLEOTIDE SEQUENCE [LARGE SCALE GENOMIC DNA]</scope>
    <source>
        <strain evidence="4">JCM 18958</strain>
    </source>
</reference>
<evidence type="ECO:0000259" key="2">
    <source>
        <dbReference type="Pfam" id="PF03795"/>
    </source>
</evidence>
<keyword evidence="4" id="KW-1185">Reference proteome</keyword>
<organism evidence="3 4">
    <name type="scientific">Kocuria gwangalliensis</name>
    <dbReference type="NCBI Taxonomy" id="501592"/>
    <lineage>
        <taxon>Bacteria</taxon>
        <taxon>Bacillati</taxon>
        <taxon>Actinomycetota</taxon>
        <taxon>Actinomycetes</taxon>
        <taxon>Micrococcales</taxon>
        <taxon>Micrococcaceae</taxon>
        <taxon>Kocuria</taxon>
    </lineage>
</organism>
<dbReference type="PANTHER" id="PTHR37828:SF1">
    <property type="entry name" value="YCII-RELATED DOMAIN-CONTAINING PROTEIN"/>
    <property type="match status" value="1"/>
</dbReference>